<dbReference type="Proteomes" id="UP001501436">
    <property type="component" value="Unassembled WGS sequence"/>
</dbReference>
<gene>
    <name evidence="1" type="ORF">GCM10023313_28650</name>
</gene>
<organism evidence="1 2">
    <name type="scientific">Mucilaginibacter defluvii</name>
    <dbReference type="NCBI Taxonomy" id="1196019"/>
    <lineage>
        <taxon>Bacteria</taxon>
        <taxon>Pseudomonadati</taxon>
        <taxon>Bacteroidota</taxon>
        <taxon>Sphingobacteriia</taxon>
        <taxon>Sphingobacteriales</taxon>
        <taxon>Sphingobacteriaceae</taxon>
        <taxon>Mucilaginibacter</taxon>
    </lineage>
</organism>
<evidence type="ECO:0000313" key="2">
    <source>
        <dbReference type="Proteomes" id="UP001501436"/>
    </source>
</evidence>
<protein>
    <recommendedName>
        <fullName evidence="3">Secreted protein</fullName>
    </recommendedName>
</protein>
<reference evidence="2" key="1">
    <citation type="journal article" date="2019" name="Int. J. Syst. Evol. Microbiol.">
        <title>The Global Catalogue of Microorganisms (GCM) 10K type strain sequencing project: providing services to taxonomists for standard genome sequencing and annotation.</title>
        <authorList>
            <consortium name="The Broad Institute Genomics Platform"/>
            <consortium name="The Broad Institute Genome Sequencing Center for Infectious Disease"/>
            <person name="Wu L."/>
            <person name="Ma J."/>
        </authorList>
    </citation>
    <scope>NUCLEOTIDE SEQUENCE [LARGE SCALE GENOMIC DNA]</scope>
    <source>
        <strain evidence="2">JCM 18283</strain>
    </source>
</reference>
<name>A0ABP9G057_9SPHI</name>
<evidence type="ECO:0008006" key="3">
    <source>
        <dbReference type="Google" id="ProtNLM"/>
    </source>
</evidence>
<sequence length="161" mass="18233">MLKPHLPGAVKYIVTGVLLLASTVNYGFDPDVSELKMLGWGNKCLTQCFDADATGKLKKWELTLNANAFIRLRRTYQNGKLEYFSFQLQRLDDMDYLGTVNAGTIKLRTTDADIIVQTYNDRKGGDVDSMASVLSIPVKNMEPEKLDSLRNVLLYFKNRNM</sequence>
<proteinExistence type="predicted"/>
<comment type="caution">
    <text evidence="1">The sequence shown here is derived from an EMBL/GenBank/DDBJ whole genome shotgun (WGS) entry which is preliminary data.</text>
</comment>
<evidence type="ECO:0000313" key="1">
    <source>
        <dbReference type="EMBL" id="GAA4922879.1"/>
    </source>
</evidence>
<accession>A0ABP9G057</accession>
<dbReference type="RefSeq" id="WP_345331895.1">
    <property type="nucleotide sequence ID" value="NZ_BAABJI010000002.1"/>
</dbReference>
<keyword evidence="2" id="KW-1185">Reference proteome</keyword>
<dbReference type="EMBL" id="BAABJI010000002">
    <property type="protein sequence ID" value="GAA4922879.1"/>
    <property type="molecule type" value="Genomic_DNA"/>
</dbReference>